<proteinExistence type="predicted"/>
<keyword evidence="2" id="KW-1185">Reference proteome</keyword>
<name>A0A4Q2UHX4_9BACT</name>
<evidence type="ECO:0008006" key="3">
    <source>
        <dbReference type="Google" id="ProtNLM"/>
    </source>
</evidence>
<gene>
    <name evidence="1" type="ORF">EQG79_16570</name>
</gene>
<protein>
    <recommendedName>
        <fullName evidence="3">Lipocalin-like domain-containing protein</fullName>
    </recommendedName>
</protein>
<evidence type="ECO:0000313" key="2">
    <source>
        <dbReference type="Proteomes" id="UP000290407"/>
    </source>
</evidence>
<sequence length="167" mass="18750">MRTLLRFLLIPVGAMWLFGGCAETLEPKPLTYTQLLTGTTQKSWRLVSYQILDDGNSSQVIPVQGQFDPCVTDDLYTFYANEGRRYAVSEGASKCGANDPDIFLDDQWTLVNASATLEFAFPILSGQRLPYTIKNLTGNVLTIEIYLQNIQDINASYRFTFNAVTTR</sequence>
<dbReference type="Proteomes" id="UP000290407">
    <property type="component" value="Unassembled WGS sequence"/>
</dbReference>
<reference evidence="1 2" key="1">
    <citation type="submission" date="2019-01" db="EMBL/GenBank/DDBJ databases">
        <title>Spirosoma flava sp. nov., a propanil-degrading bacterium isolated from herbicide-contaminated soil.</title>
        <authorList>
            <person name="Zhang L."/>
            <person name="Jiang J.-D."/>
        </authorList>
    </citation>
    <scope>NUCLEOTIDE SEQUENCE [LARGE SCALE GENOMIC DNA]</scope>
    <source>
        <strain evidence="1 2">TY50</strain>
    </source>
</reference>
<comment type="caution">
    <text evidence="1">The sequence shown here is derived from an EMBL/GenBank/DDBJ whole genome shotgun (WGS) entry which is preliminary data.</text>
</comment>
<organism evidence="1 2">
    <name type="scientific">Spirosoma sordidisoli</name>
    <dbReference type="NCBI Taxonomy" id="2502893"/>
    <lineage>
        <taxon>Bacteria</taxon>
        <taxon>Pseudomonadati</taxon>
        <taxon>Bacteroidota</taxon>
        <taxon>Cytophagia</taxon>
        <taxon>Cytophagales</taxon>
        <taxon>Cytophagaceae</taxon>
        <taxon>Spirosoma</taxon>
    </lineage>
</organism>
<accession>A0A4Q2UHX4</accession>
<evidence type="ECO:0000313" key="1">
    <source>
        <dbReference type="EMBL" id="RYC69013.1"/>
    </source>
</evidence>
<dbReference type="PROSITE" id="PS51257">
    <property type="entry name" value="PROKAR_LIPOPROTEIN"/>
    <property type="match status" value="1"/>
</dbReference>
<dbReference type="AlphaFoldDB" id="A0A4Q2UHX4"/>
<dbReference type="RefSeq" id="WP_077924335.1">
    <property type="nucleotide sequence ID" value="NZ_SBLB01000004.1"/>
</dbReference>
<dbReference type="EMBL" id="SBLB01000004">
    <property type="protein sequence ID" value="RYC69013.1"/>
    <property type="molecule type" value="Genomic_DNA"/>
</dbReference>